<sequence>TLRVNPIANGTGVLVTGDWNYLWNIRVPCASSADLGYDIDATSAGSILINCRTADPLIAAFKLQGDRTTLRDCITGGTPADTSIGFWVLATVDKIRLMNCASQGHSNGGFVVVAGAVNGEAVNCVSGGGDGPRLDPTHAVVWSNYTFDNVVAKEITFAAGPTTYNLFEVTGTVRVSDIYGVVETPIENVLSTLYLQLFSAGGTADITDAPGTNIQAAVNGSTLIRNEDSTSSIALASAATPAIVESTTWKDPKVPIDLIADAD</sequence>
<organism evidence="1">
    <name type="scientific">marine sediment metagenome</name>
    <dbReference type="NCBI Taxonomy" id="412755"/>
    <lineage>
        <taxon>unclassified sequences</taxon>
        <taxon>metagenomes</taxon>
        <taxon>ecological metagenomes</taxon>
    </lineage>
</organism>
<reference evidence="1" key="1">
    <citation type="journal article" date="2014" name="Front. Microbiol.">
        <title>High frequency of phylogenetically diverse reductive dehalogenase-homologous genes in deep subseafloor sedimentary metagenomes.</title>
        <authorList>
            <person name="Kawai M."/>
            <person name="Futagami T."/>
            <person name="Toyoda A."/>
            <person name="Takaki Y."/>
            <person name="Nishi S."/>
            <person name="Hori S."/>
            <person name="Arai W."/>
            <person name="Tsubouchi T."/>
            <person name="Morono Y."/>
            <person name="Uchiyama I."/>
            <person name="Ito T."/>
            <person name="Fujiyama A."/>
            <person name="Inagaki F."/>
            <person name="Takami H."/>
        </authorList>
    </citation>
    <scope>NUCLEOTIDE SEQUENCE</scope>
    <source>
        <strain evidence="1">Expedition CK06-06</strain>
    </source>
</reference>
<proteinExistence type="predicted"/>
<name>X1D840_9ZZZZ</name>
<dbReference type="AlphaFoldDB" id="X1D840"/>
<comment type="caution">
    <text evidence="1">The sequence shown here is derived from an EMBL/GenBank/DDBJ whole genome shotgun (WGS) entry which is preliminary data.</text>
</comment>
<gene>
    <name evidence="1" type="ORF">S01H4_52992</name>
</gene>
<feature type="non-terminal residue" evidence="1">
    <location>
        <position position="1"/>
    </location>
</feature>
<dbReference type="EMBL" id="BART01030329">
    <property type="protein sequence ID" value="GAH16402.1"/>
    <property type="molecule type" value="Genomic_DNA"/>
</dbReference>
<feature type="non-terminal residue" evidence="1">
    <location>
        <position position="263"/>
    </location>
</feature>
<protein>
    <recommendedName>
        <fullName evidence="2">Right handed beta helix domain-containing protein</fullName>
    </recommendedName>
</protein>
<evidence type="ECO:0000313" key="1">
    <source>
        <dbReference type="EMBL" id="GAH16402.1"/>
    </source>
</evidence>
<accession>X1D840</accession>
<evidence type="ECO:0008006" key="2">
    <source>
        <dbReference type="Google" id="ProtNLM"/>
    </source>
</evidence>